<dbReference type="RefSeq" id="WP_125467970.1">
    <property type="nucleotide sequence ID" value="NZ_RWBG01000003.1"/>
</dbReference>
<dbReference type="AlphaFoldDB" id="A0A3R9M8V9"/>
<evidence type="ECO:0008006" key="3">
    <source>
        <dbReference type="Google" id="ProtNLM"/>
    </source>
</evidence>
<keyword evidence="2" id="KW-1185">Reference proteome</keyword>
<dbReference type="Proteomes" id="UP000270620">
    <property type="component" value="Unassembled WGS sequence"/>
</dbReference>
<reference evidence="1 2" key="1">
    <citation type="submission" date="2018-12" db="EMBL/GenBank/DDBJ databases">
        <title>Mangrovimonas spongiae sp. nov., a novel member of the genus Mangrovimonas isolated from marine sponge.</title>
        <authorList>
            <person name="Zhuang L."/>
            <person name="Luo L."/>
        </authorList>
    </citation>
    <scope>NUCLEOTIDE SEQUENCE [LARGE SCALE GENOMIC DNA]</scope>
    <source>
        <strain evidence="1 2">HN-E26</strain>
    </source>
</reference>
<accession>A0A3R9M8V9</accession>
<dbReference type="EMBL" id="RWBG01000003">
    <property type="protein sequence ID" value="RSK39946.1"/>
    <property type="molecule type" value="Genomic_DNA"/>
</dbReference>
<evidence type="ECO:0000313" key="2">
    <source>
        <dbReference type="Proteomes" id="UP000270620"/>
    </source>
</evidence>
<dbReference type="OrthoDB" id="679547at2"/>
<dbReference type="Gene3D" id="2.60.40.1930">
    <property type="match status" value="1"/>
</dbReference>
<evidence type="ECO:0000313" key="1">
    <source>
        <dbReference type="EMBL" id="RSK39946.1"/>
    </source>
</evidence>
<name>A0A3R9M8V9_9FLAO</name>
<sequence>MHKKVSYFILFLTLITTSYSQNINIEDFDKKIKAYYALDYETIFTHLNKTLYLKNEELWFKTYIYDIKRQSPYISSTNIHSNIYNDRGELIKSKIYVAKNGFTNGNFKIDSTFSEGTYYIKTTTNWMKNFHQNLYDLQKFKVVGKKSTIPEETELETFDFQLLPEGGHLIENTLNTVGFKLINNNGKSIKITSGSINNSNNKPVATFKSNLFGLGKFSFTPKEGESYIASIELENGKTLTRPVTNIKKYGIGLSVENSRKDNLYIRLSLNQKTLKSVNNKRFFIAIHRDGFLNKIDVNFSDDKLTYQYRIGRQFLNKGVNIITLFNDEFKPIAERIIYNYTNSSVKNIEVSNILKKKDSTIITFSKKSHPKDISLSVSVLPSSTIANKTNKNIISKFLLLPYIKGNIENPWYYFNEIDAKKRFDLDLLLLTQGWSSYSWKNIFNTPPKLLHNFETGFLIKGKLNNYDYKNGDVLILQSKSNGIQLEYNLKDSPYFKFDKLYIKDKSNLSFTLKNKKGKLSTPNIYYNIYPSYKKDFINVKQHHKILKTKQLNDNKSFVLSEGINVLDSVIIKPIKISKPKNTPYGMSQAKHINFTDAPNQYSLITQQIRNYGFDVTNDGVNVKIINRRVLTFKGALSPIVFLDNVNITNSLEMISNLIVADVEEMFVSKISNINASPGGVIHIFTKRGFSRKKKSTYNNSTIDFGFSTPKKYYSPMYNTYKRDSFKSYGVLNWIPNVEKNTADKLEIKVPNYFYDSINLYIEGMGEDGSLFSQIETINVN</sequence>
<gene>
    <name evidence="1" type="ORF">EJA19_08675</name>
</gene>
<protein>
    <recommendedName>
        <fullName evidence="3">TonB-dependent receptor plug domain-containing protein</fullName>
    </recommendedName>
</protein>
<proteinExistence type="predicted"/>
<comment type="caution">
    <text evidence="1">The sequence shown here is derived from an EMBL/GenBank/DDBJ whole genome shotgun (WGS) entry which is preliminary data.</text>
</comment>
<organism evidence="1 2">
    <name type="scientific">Mangrovimonas spongiae</name>
    <dbReference type="NCBI Taxonomy" id="2494697"/>
    <lineage>
        <taxon>Bacteria</taxon>
        <taxon>Pseudomonadati</taxon>
        <taxon>Bacteroidota</taxon>
        <taxon>Flavobacteriia</taxon>
        <taxon>Flavobacteriales</taxon>
        <taxon>Flavobacteriaceae</taxon>
        <taxon>Mangrovimonas</taxon>
    </lineage>
</organism>